<comment type="caution">
    <text evidence="6">The sequence shown here is derived from an EMBL/GenBank/DDBJ whole genome shotgun (WGS) entry which is preliminary data.</text>
</comment>
<evidence type="ECO:0000256" key="3">
    <source>
        <dbReference type="ARBA" id="ARBA00023315"/>
    </source>
</evidence>
<dbReference type="PANTHER" id="PTHR18919:SF139">
    <property type="entry name" value="THIOLASE-LIKE PROTEIN TYPE 1 ADDITIONAL C-TERMINAL DOMAIN-CONTAINING PROTEIN"/>
    <property type="match status" value="1"/>
</dbReference>
<proteinExistence type="inferred from homology"/>
<protein>
    <recommendedName>
        <fullName evidence="5">Thiolase-like protein type 1 additional C-terminal domain-containing protein</fullName>
    </recommendedName>
</protein>
<accession>A0ABX1SD04</accession>
<reference evidence="6 7" key="1">
    <citation type="submission" date="2020-04" db="EMBL/GenBank/DDBJ databases">
        <authorList>
            <person name="Klaysubun C."/>
            <person name="Duangmal K."/>
            <person name="Lipun K."/>
        </authorList>
    </citation>
    <scope>NUCLEOTIDE SEQUENCE [LARGE SCALE GENOMIC DNA]</scope>
    <source>
        <strain evidence="6 7">K10HN5</strain>
    </source>
</reference>
<dbReference type="SUPFAM" id="SSF53901">
    <property type="entry name" value="Thiolase-like"/>
    <property type="match status" value="1"/>
</dbReference>
<evidence type="ECO:0000313" key="7">
    <source>
        <dbReference type="Proteomes" id="UP000820669"/>
    </source>
</evidence>
<keyword evidence="3" id="KW-0012">Acyltransferase</keyword>
<keyword evidence="7" id="KW-1185">Reference proteome</keyword>
<dbReference type="InterPro" id="IPR016039">
    <property type="entry name" value="Thiolase-like"/>
</dbReference>
<evidence type="ECO:0000256" key="4">
    <source>
        <dbReference type="SAM" id="MobiDB-lite"/>
    </source>
</evidence>
<dbReference type="PANTHER" id="PTHR18919">
    <property type="entry name" value="ACETYL-COA C-ACYLTRANSFERASE"/>
    <property type="match status" value="1"/>
</dbReference>
<organism evidence="6 7">
    <name type="scientific">Pseudonocardia acidicola</name>
    <dbReference type="NCBI Taxonomy" id="2724939"/>
    <lineage>
        <taxon>Bacteria</taxon>
        <taxon>Bacillati</taxon>
        <taxon>Actinomycetota</taxon>
        <taxon>Actinomycetes</taxon>
        <taxon>Pseudonocardiales</taxon>
        <taxon>Pseudonocardiaceae</taxon>
        <taxon>Pseudonocardia</taxon>
    </lineage>
</organism>
<evidence type="ECO:0000259" key="5">
    <source>
        <dbReference type="Pfam" id="PF18313"/>
    </source>
</evidence>
<dbReference type="EMBL" id="JAAXLA010000027">
    <property type="protein sequence ID" value="NMH98774.1"/>
    <property type="molecule type" value="Genomic_DNA"/>
</dbReference>
<dbReference type="Pfam" id="PF18313">
    <property type="entry name" value="TLP1_add_C"/>
    <property type="match status" value="1"/>
</dbReference>
<dbReference type="Gene3D" id="3.40.47.10">
    <property type="match status" value="1"/>
</dbReference>
<name>A0ABX1SD04_9PSEU</name>
<comment type="similarity">
    <text evidence="1">Belongs to the thiolase-like superfamily. Thiolase family.</text>
</comment>
<keyword evidence="2" id="KW-0808">Transferase</keyword>
<dbReference type="Proteomes" id="UP000820669">
    <property type="component" value="Unassembled WGS sequence"/>
</dbReference>
<feature type="compositionally biased region" description="Basic and acidic residues" evidence="4">
    <location>
        <begin position="151"/>
        <end position="166"/>
    </location>
</feature>
<sequence>MGGPLRTALDDRTPVLVGGGQVVRRDGDPAPDSEPVALMAAALRAAAADAGAPGLLRRATGLWVVDPLTWAYRDPVAPVAERLGIAPRHRVRTTVGGQLPQQLVGRAAELVARGEHDAVLICGAESGRSRRAADRAGTPPPWIIQGPEVTEPERLGGDRDPIHDGERAIGMRRPLDYYPLFENALRGTAGRSIDTHVARIAGLWSRFSAVAAANPHAWRQQAVPAAAIADASPGNRLVNFPYRKLMNANPLVDMGAAVIVCSVAAARAAGVPARQWVFPWAAAESNDHWHVGQRWDLGASPSIAANGRAALRAAGIGIDEIAHVDLYSCFPSAVQVGAAALGLPADDPDRPLTITGGLTFGGGPGSNYVGHSLATLLGRLRADPGSVGLITGNGWFLTKHTLGLYGSEPPPTPFRRLDVQAEVDAGPRREVVTGYRGPVTLETYTVLHGPGGAPDRAFAAGLLADGRRTWAASTAPDVLKALETEELLGSAVAVRDGELRPGGAIR</sequence>
<evidence type="ECO:0000256" key="2">
    <source>
        <dbReference type="ARBA" id="ARBA00022679"/>
    </source>
</evidence>
<feature type="region of interest" description="Disordered" evidence="4">
    <location>
        <begin position="131"/>
        <end position="166"/>
    </location>
</feature>
<evidence type="ECO:0000256" key="1">
    <source>
        <dbReference type="ARBA" id="ARBA00010982"/>
    </source>
</evidence>
<feature type="domain" description="Thiolase-like protein type 1 additional C-terminal" evidence="5">
    <location>
        <begin position="418"/>
        <end position="496"/>
    </location>
</feature>
<evidence type="ECO:0000313" key="6">
    <source>
        <dbReference type="EMBL" id="NMH98774.1"/>
    </source>
</evidence>
<dbReference type="Gene3D" id="2.40.50.840">
    <property type="match status" value="1"/>
</dbReference>
<gene>
    <name evidence="6" type="ORF">HF526_15890</name>
</gene>
<dbReference type="InterPro" id="IPR040771">
    <property type="entry name" value="TLP1_add_C"/>
</dbReference>